<protein>
    <submittedName>
        <fullName evidence="2">Uncharacterized protein</fullName>
    </submittedName>
</protein>
<keyword evidence="3" id="KW-1185">Reference proteome</keyword>
<reference evidence="2 3" key="1">
    <citation type="submission" date="2018-02" db="EMBL/GenBank/DDBJ databases">
        <title>The genomes of Aspergillus section Nigri reveals drivers in fungal speciation.</title>
        <authorList>
            <consortium name="DOE Joint Genome Institute"/>
            <person name="Vesth T.C."/>
            <person name="Nybo J."/>
            <person name="Theobald S."/>
            <person name="Brandl J."/>
            <person name="Frisvad J.C."/>
            <person name="Nielsen K.F."/>
            <person name="Lyhne E.K."/>
            <person name="Kogle M.E."/>
            <person name="Kuo A."/>
            <person name="Riley R."/>
            <person name="Clum A."/>
            <person name="Nolan M."/>
            <person name="Lipzen A."/>
            <person name="Salamov A."/>
            <person name="Henrissat B."/>
            <person name="Wiebenga A."/>
            <person name="De vries R.P."/>
            <person name="Grigoriev I.V."/>
            <person name="Mortensen U.H."/>
            <person name="Andersen M.R."/>
            <person name="Baker S.E."/>
        </authorList>
    </citation>
    <scope>NUCLEOTIDE SEQUENCE [LARGE SCALE GENOMIC DNA]</scope>
    <source>
        <strain evidence="2 3">CBS 101889</strain>
    </source>
</reference>
<name>A0A395I871_ASPHC</name>
<dbReference type="RefSeq" id="XP_025555586.1">
    <property type="nucleotide sequence ID" value="XM_025694600.1"/>
</dbReference>
<keyword evidence="1" id="KW-0472">Membrane</keyword>
<dbReference type="VEuPathDB" id="FungiDB:BO97DRAFT_402837"/>
<evidence type="ECO:0000313" key="3">
    <source>
        <dbReference type="Proteomes" id="UP000248961"/>
    </source>
</evidence>
<feature type="transmembrane region" description="Helical" evidence="1">
    <location>
        <begin position="6"/>
        <end position="30"/>
    </location>
</feature>
<sequence length="76" mass="8583">MTDHTALLGLSVLSNMMGTLATVSVTIFWYTPRTSLLFWRWPRSRTVMSNACMSCPRRFCLPETTTGRLTDNVHGS</sequence>
<keyword evidence="1" id="KW-1133">Transmembrane helix</keyword>
<proteinExistence type="predicted"/>
<dbReference type="Proteomes" id="UP000248961">
    <property type="component" value="Unassembled WGS sequence"/>
</dbReference>
<dbReference type="EMBL" id="KZ824269">
    <property type="protein sequence ID" value="RAL16432.1"/>
    <property type="molecule type" value="Genomic_DNA"/>
</dbReference>
<dbReference type="AlphaFoldDB" id="A0A395I871"/>
<evidence type="ECO:0000256" key="1">
    <source>
        <dbReference type="SAM" id="Phobius"/>
    </source>
</evidence>
<accession>A0A395I871</accession>
<keyword evidence="1" id="KW-0812">Transmembrane</keyword>
<evidence type="ECO:0000313" key="2">
    <source>
        <dbReference type="EMBL" id="RAL16432.1"/>
    </source>
</evidence>
<organism evidence="2 3">
    <name type="scientific">Aspergillus homomorphus (strain CBS 101889)</name>
    <dbReference type="NCBI Taxonomy" id="1450537"/>
    <lineage>
        <taxon>Eukaryota</taxon>
        <taxon>Fungi</taxon>
        <taxon>Dikarya</taxon>
        <taxon>Ascomycota</taxon>
        <taxon>Pezizomycotina</taxon>
        <taxon>Eurotiomycetes</taxon>
        <taxon>Eurotiomycetidae</taxon>
        <taxon>Eurotiales</taxon>
        <taxon>Aspergillaceae</taxon>
        <taxon>Aspergillus</taxon>
        <taxon>Aspergillus subgen. Circumdati</taxon>
    </lineage>
</organism>
<dbReference type="GeneID" id="37198889"/>
<gene>
    <name evidence="2" type="ORF">BO97DRAFT_402837</name>
</gene>